<proteinExistence type="predicted"/>
<dbReference type="AlphaFoldDB" id="A0A317ZH76"/>
<reference evidence="1 2" key="1">
    <citation type="submission" date="2018-05" db="EMBL/GenBank/DDBJ databases">
        <title>Coraliomargarita sinensis sp. nov., isolated from a marine solar saltern.</title>
        <authorList>
            <person name="Zhou L.Y."/>
        </authorList>
    </citation>
    <scope>NUCLEOTIDE SEQUENCE [LARGE SCALE GENOMIC DNA]</scope>
    <source>
        <strain evidence="1 2">WN38</strain>
    </source>
</reference>
<name>A0A317ZH76_9BACT</name>
<protein>
    <submittedName>
        <fullName evidence="1">Uncharacterized protein</fullName>
    </submittedName>
</protein>
<keyword evidence="2" id="KW-1185">Reference proteome</keyword>
<dbReference type="InParanoid" id="A0A317ZH76"/>
<accession>A0A317ZH76</accession>
<dbReference type="OrthoDB" id="197302at2"/>
<organism evidence="1 2">
    <name type="scientific">Coraliomargarita sinensis</name>
    <dbReference type="NCBI Taxonomy" id="2174842"/>
    <lineage>
        <taxon>Bacteria</taxon>
        <taxon>Pseudomonadati</taxon>
        <taxon>Verrucomicrobiota</taxon>
        <taxon>Opitutia</taxon>
        <taxon>Puniceicoccales</taxon>
        <taxon>Coraliomargaritaceae</taxon>
        <taxon>Coraliomargarita</taxon>
    </lineage>
</organism>
<dbReference type="EMBL" id="QHJQ01000010">
    <property type="protein sequence ID" value="PXA03328.1"/>
    <property type="molecule type" value="Genomic_DNA"/>
</dbReference>
<comment type="caution">
    <text evidence="1">The sequence shown here is derived from an EMBL/GenBank/DDBJ whole genome shotgun (WGS) entry which is preliminary data.</text>
</comment>
<evidence type="ECO:0000313" key="1">
    <source>
        <dbReference type="EMBL" id="PXA03328.1"/>
    </source>
</evidence>
<evidence type="ECO:0000313" key="2">
    <source>
        <dbReference type="Proteomes" id="UP000247099"/>
    </source>
</evidence>
<sequence>MLWDIIQQWKIEQMQRNVDAAKKDSRDAVDKSQDYAEKVGQLALATQAVWSFLKEKHHLDEKDLMQRMEELDLMDGQKDGRVAPKVVTCPSCSRKMNSRNMQCMFCGCGNPEFNPFAE</sequence>
<dbReference type="Proteomes" id="UP000247099">
    <property type="component" value="Unassembled WGS sequence"/>
</dbReference>
<gene>
    <name evidence="1" type="ORF">DDZ13_12970</name>
</gene>